<keyword evidence="5" id="KW-1185">Reference proteome</keyword>
<accession>A0A409VTZ3</accession>
<name>A0A409VTZ3_9AGAR</name>
<evidence type="ECO:0008006" key="6">
    <source>
        <dbReference type="Google" id="ProtNLM"/>
    </source>
</evidence>
<feature type="domain" description="DUF4140" evidence="3">
    <location>
        <begin position="29"/>
        <end position="105"/>
    </location>
</feature>
<protein>
    <recommendedName>
        <fullName evidence="6">DUF4139 domain-containing protein</fullName>
    </recommendedName>
</protein>
<dbReference type="PANTHER" id="PTHR31005">
    <property type="entry name" value="DUF4139 DOMAIN-CONTAINING PROTEIN"/>
    <property type="match status" value="1"/>
</dbReference>
<evidence type="ECO:0000313" key="4">
    <source>
        <dbReference type="EMBL" id="PPQ69758.1"/>
    </source>
</evidence>
<dbReference type="InterPro" id="IPR025554">
    <property type="entry name" value="DUF4140"/>
</dbReference>
<dbReference type="InterPro" id="IPR011935">
    <property type="entry name" value="CHP02231"/>
</dbReference>
<reference evidence="4 5" key="1">
    <citation type="journal article" date="2018" name="Evol. Lett.">
        <title>Horizontal gene cluster transfer increased hallucinogenic mushroom diversity.</title>
        <authorList>
            <person name="Reynolds H.T."/>
            <person name="Vijayakumar V."/>
            <person name="Gluck-Thaler E."/>
            <person name="Korotkin H.B."/>
            <person name="Matheny P.B."/>
            <person name="Slot J.C."/>
        </authorList>
    </citation>
    <scope>NUCLEOTIDE SEQUENCE [LARGE SCALE GENOMIC DNA]</scope>
    <source>
        <strain evidence="4 5">SRW20</strain>
    </source>
</reference>
<sequence length="656" mass="71126">MAPTTFTIQASDLPIKSVTVFKSQRAEIKGQNKVEIRGLSSSIDTHSVRVSGLGQARLFDVVCTLATNKAASYAPESPSEVIRTLLVKKSELESERVVREQESQLLLQYAKTLTGEHVTPSNMAQFLQSYVENGRKNVQSVSQLNEQIVQITRQIEAEREKTASKKGATSGQIDIVIFADEQTSVELKTTYIVSNVQWQPTYELHATTDNGKPSSSVTLHYRARVTQSTGEDWNNVSLTLSTIASDTFGFGKRIPELRPIKLRQQPKGQAGGLFNNNFNNRGFVQHAGVFGQKSNIQQASNVGNVFGQAASFAQPVQVPQQTSVFGQALPAASLFGSAPAAVPFGSTSGAPAGGAFGFGAVPSSPPAPAPPPPVPAVAEPERERAEDYDQEDFEEVNEPATITEPTTIVSETPVAVSFSVHGESSIPSDGIEHQVSVAMLPFKAKVSYITVPRIDPRVFLQCEVENTSEYRILGGPVTVILDDSYVSKTSINNINIGDNFECTLGDDPSTKVVYLRSGKTIKSNGGTFSEVTSTTTYTTKITVHNKHQFDITDLIVREVIPTSDDKRAKVILRKPEGLADAKDSETVDLKNDGLTVRWEPLANGKGGEKEGRFEWKWKVGAGRKAELLAEWEIKIPADGAGEWVEMLAPNGKLFGA</sequence>
<evidence type="ECO:0000259" key="3">
    <source>
        <dbReference type="Pfam" id="PF13600"/>
    </source>
</evidence>
<dbReference type="InParanoid" id="A0A409VTZ3"/>
<dbReference type="OrthoDB" id="10068793at2759"/>
<dbReference type="STRING" id="231916.A0A409VTZ3"/>
<feature type="domain" description="DUF4139" evidence="2">
    <location>
        <begin position="187"/>
        <end position="636"/>
    </location>
</feature>
<evidence type="ECO:0000313" key="5">
    <source>
        <dbReference type="Proteomes" id="UP000284706"/>
    </source>
</evidence>
<dbReference type="Pfam" id="PF13600">
    <property type="entry name" value="DUF4140"/>
    <property type="match status" value="1"/>
</dbReference>
<feature type="compositionally biased region" description="Pro residues" evidence="1">
    <location>
        <begin position="363"/>
        <end position="375"/>
    </location>
</feature>
<dbReference type="InterPro" id="IPR037291">
    <property type="entry name" value="DUF4139"/>
</dbReference>
<proteinExistence type="predicted"/>
<dbReference type="PANTHER" id="PTHR31005:SF8">
    <property type="entry name" value="DUF4139 DOMAIN-CONTAINING PROTEIN"/>
    <property type="match status" value="1"/>
</dbReference>
<dbReference type="AlphaFoldDB" id="A0A409VTZ3"/>
<organism evidence="4 5">
    <name type="scientific">Gymnopilus dilepis</name>
    <dbReference type="NCBI Taxonomy" id="231916"/>
    <lineage>
        <taxon>Eukaryota</taxon>
        <taxon>Fungi</taxon>
        <taxon>Dikarya</taxon>
        <taxon>Basidiomycota</taxon>
        <taxon>Agaricomycotina</taxon>
        <taxon>Agaricomycetes</taxon>
        <taxon>Agaricomycetidae</taxon>
        <taxon>Agaricales</taxon>
        <taxon>Agaricineae</taxon>
        <taxon>Hymenogastraceae</taxon>
        <taxon>Gymnopilus</taxon>
    </lineage>
</organism>
<dbReference type="NCBIfam" id="TIGR02231">
    <property type="entry name" value="mucoidy inhibitor MuiA family protein"/>
    <property type="match status" value="1"/>
</dbReference>
<dbReference type="Pfam" id="PF13598">
    <property type="entry name" value="DUF4139"/>
    <property type="match status" value="1"/>
</dbReference>
<comment type="caution">
    <text evidence="4">The sequence shown here is derived from an EMBL/GenBank/DDBJ whole genome shotgun (WGS) entry which is preliminary data.</text>
</comment>
<gene>
    <name evidence="4" type="ORF">CVT26_014033</name>
</gene>
<evidence type="ECO:0000259" key="2">
    <source>
        <dbReference type="Pfam" id="PF13598"/>
    </source>
</evidence>
<feature type="region of interest" description="Disordered" evidence="1">
    <location>
        <begin position="362"/>
        <end position="383"/>
    </location>
</feature>
<dbReference type="Proteomes" id="UP000284706">
    <property type="component" value="Unassembled WGS sequence"/>
</dbReference>
<evidence type="ECO:0000256" key="1">
    <source>
        <dbReference type="SAM" id="MobiDB-lite"/>
    </source>
</evidence>
<dbReference type="EMBL" id="NHYE01005563">
    <property type="protein sequence ID" value="PPQ69758.1"/>
    <property type="molecule type" value="Genomic_DNA"/>
</dbReference>